<keyword evidence="11 12" id="KW-0472">Membrane</keyword>
<keyword evidence="4" id="KW-0808">Transferase</keyword>
<feature type="domain" description="E3 Ubiquitin ligase MUL1-like" evidence="13">
    <location>
        <begin position="106"/>
        <end position="255"/>
    </location>
</feature>
<keyword evidence="14" id="KW-1185">Reference proteome</keyword>
<evidence type="ECO:0000256" key="4">
    <source>
        <dbReference type="ARBA" id="ARBA00022679"/>
    </source>
</evidence>
<evidence type="ECO:0000256" key="9">
    <source>
        <dbReference type="ARBA" id="ARBA00022833"/>
    </source>
</evidence>
<comment type="catalytic activity">
    <reaction evidence="1">
        <text>S-ubiquitinyl-[E2 ubiquitin-conjugating enzyme]-L-cysteine + [acceptor protein]-L-lysine = [E2 ubiquitin-conjugating enzyme]-L-cysteine + N(6)-ubiquitinyl-[acceptor protein]-L-lysine.</text>
        <dbReference type="EC" id="2.3.2.27"/>
    </reaction>
</comment>
<evidence type="ECO:0000256" key="5">
    <source>
        <dbReference type="ARBA" id="ARBA00022692"/>
    </source>
</evidence>
<dbReference type="PANTHER" id="PTHR12183:SF36">
    <property type="entry name" value="RING-TYPE E3 UBIQUITIN TRANSFERASE"/>
    <property type="match status" value="1"/>
</dbReference>
<dbReference type="OrthoDB" id="66726at2759"/>
<dbReference type="Pfam" id="PF12483">
    <property type="entry name" value="GIDE"/>
    <property type="match status" value="1"/>
</dbReference>
<dbReference type="GO" id="GO:0061630">
    <property type="term" value="F:ubiquitin protein ligase activity"/>
    <property type="evidence" value="ECO:0007669"/>
    <property type="project" value="UniProtKB-EC"/>
</dbReference>
<feature type="transmembrane region" description="Helical" evidence="12">
    <location>
        <begin position="6"/>
        <end position="28"/>
    </location>
</feature>
<sequence length="272" mass="30676">MSDPSLNSVTFIFAGSSFAFSALFYHLYREKREEICKLKEIPHFQPDHNLLRILKASNHKRLRYVAVEGLVEADDRPLTSQYVPRCYGVVQKITTLERWKIWSAATNSWIPRSKDTKETKHTVPFRLVQPGSYMSGVSVKVQSPLEASGDYLEEVHRSTSYVQDGMVDILVQGLSGEKQVALEVREEMLRTGTTLTGFGELVLEHDGVMRLQAPEDGREYILIPGDYKSLVRRHESSATLWKVMTAACAITGSALLGGLIHSMFSPKDNKRN</sequence>
<keyword evidence="10 12" id="KW-1133">Transmembrane helix</keyword>
<evidence type="ECO:0000256" key="1">
    <source>
        <dbReference type="ARBA" id="ARBA00000900"/>
    </source>
</evidence>
<organism evidence="14 16">
    <name type="scientific">Chanos chanos</name>
    <name type="common">Milkfish</name>
    <name type="synonym">Mugil chanos</name>
    <dbReference type="NCBI Taxonomy" id="29144"/>
    <lineage>
        <taxon>Eukaryota</taxon>
        <taxon>Metazoa</taxon>
        <taxon>Chordata</taxon>
        <taxon>Craniata</taxon>
        <taxon>Vertebrata</taxon>
        <taxon>Euteleostomi</taxon>
        <taxon>Actinopterygii</taxon>
        <taxon>Neopterygii</taxon>
        <taxon>Teleostei</taxon>
        <taxon>Ostariophysi</taxon>
        <taxon>Gonorynchiformes</taxon>
        <taxon>Chanidae</taxon>
        <taxon>Chanos</taxon>
    </lineage>
</organism>
<evidence type="ECO:0000256" key="10">
    <source>
        <dbReference type="ARBA" id="ARBA00022989"/>
    </source>
</evidence>
<evidence type="ECO:0000256" key="12">
    <source>
        <dbReference type="SAM" id="Phobius"/>
    </source>
</evidence>
<keyword evidence="8" id="KW-0833">Ubl conjugation pathway</keyword>
<evidence type="ECO:0000313" key="16">
    <source>
        <dbReference type="RefSeq" id="XP_030631492.1"/>
    </source>
</evidence>
<dbReference type="InterPro" id="IPR051652">
    <property type="entry name" value="MDM2_MDM4_MUL1"/>
</dbReference>
<dbReference type="GO" id="GO:0008270">
    <property type="term" value="F:zinc ion binding"/>
    <property type="evidence" value="ECO:0007669"/>
    <property type="project" value="UniProtKB-KW"/>
</dbReference>
<dbReference type="CTD" id="402879"/>
<evidence type="ECO:0000256" key="7">
    <source>
        <dbReference type="ARBA" id="ARBA00022771"/>
    </source>
</evidence>
<keyword evidence="6" id="KW-0479">Metal-binding</keyword>
<name>A0A6J2VHU8_CHACN</name>
<reference evidence="15 16" key="1">
    <citation type="submission" date="2025-04" db="UniProtKB">
        <authorList>
            <consortium name="RefSeq"/>
        </authorList>
    </citation>
    <scope>IDENTIFICATION</scope>
</reference>
<proteinExistence type="predicted"/>
<dbReference type="InterPro" id="IPR022170">
    <property type="entry name" value="MUL1-like"/>
</dbReference>
<evidence type="ECO:0000256" key="3">
    <source>
        <dbReference type="ARBA" id="ARBA00012483"/>
    </source>
</evidence>
<dbReference type="RefSeq" id="XP_030631492.1">
    <property type="nucleotide sequence ID" value="XM_030775632.1"/>
</dbReference>
<comment type="subcellular location">
    <subcellularLocation>
        <location evidence="2">Membrane</location>
        <topology evidence="2">Multi-pass membrane protein</topology>
    </subcellularLocation>
</comment>
<dbReference type="AlphaFoldDB" id="A0A6J2VHU8"/>
<evidence type="ECO:0000256" key="8">
    <source>
        <dbReference type="ARBA" id="ARBA00022786"/>
    </source>
</evidence>
<keyword evidence="5 12" id="KW-0812">Transmembrane</keyword>
<dbReference type="EC" id="2.3.2.27" evidence="3"/>
<evidence type="ECO:0000313" key="14">
    <source>
        <dbReference type="Proteomes" id="UP000504632"/>
    </source>
</evidence>
<evidence type="ECO:0000256" key="2">
    <source>
        <dbReference type="ARBA" id="ARBA00004141"/>
    </source>
</evidence>
<dbReference type="Proteomes" id="UP000504632">
    <property type="component" value="Chromosome 5"/>
</dbReference>
<evidence type="ECO:0000313" key="15">
    <source>
        <dbReference type="RefSeq" id="XP_030631491.1"/>
    </source>
</evidence>
<dbReference type="RefSeq" id="XP_030631491.1">
    <property type="nucleotide sequence ID" value="XM_030775631.1"/>
</dbReference>
<gene>
    <name evidence="15 16" type="primary">LOC115813042</name>
</gene>
<dbReference type="GO" id="GO:0016020">
    <property type="term" value="C:membrane"/>
    <property type="evidence" value="ECO:0007669"/>
    <property type="project" value="UniProtKB-SubCell"/>
</dbReference>
<dbReference type="GeneID" id="115813042"/>
<keyword evidence="9" id="KW-0862">Zinc</keyword>
<dbReference type="PANTHER" id="PTHR12183">
    <property type="entry name" value="MITOCHONDRIAL UBIQUITIN LIGASE ACTIVATOR OF NFKB 1"/>
    <property type="match status" value="1"/>
</dbReference>
<keyword evidence="7" id="KW-0863">Zinc-finger</keyword>
<accession>A0A6J2VHU8</accession>
<evidence type="ECO:0000259" key="13">
    <source>
        <dbReference type="Pfam" id="PF12483"/>
    </source>
</evidence>
<evidence type="ECO:0000256" key="11">
    <source>
        <dbReference type="ARBA" id="ARBA00023136"/>
    </source>
</evidence>
<feature type="transmembrane region" description="Helical" evidence="12">
    <location>
        <begin position="240"/>
        <end position="264"/>
    </location>
</feature>
<dbReference type="GO" id="GO:0016567">
    <property type="term" value="P:protein ubiquitination"/>
    <property type="evidence" value="ECO:0007669"/>
    <property type="project" value="InterPro"/>
</dbReference>
<protein>
    <recommendedName>
        <fullName evidence="3">RING-type E3 ubiquitin transferase</fullName>
        <ecNumber evidence="3">2.3.2.27</ecNumber>
    </recommendedName>
</protein>
<evidence type="ECO:0000256" key="6">
    <source>
        <dbReference type="ARBA" id="ARBA00022723"/>
    </source>
</evidence>